<dbReference type="InterPro" id="IPR019693">
    <property type="entry name" value="Biofilm_formation_reg_YbaJ"/>
</dbReference>
<accession>A0ABT5LSA8</accession>
<dbReference type="Proteomes" id="UP001220225">
    <property type="component" value="Unassembled WGS sequence"/>
</dbReference>
<keyword evidence="2" id="KW-1185">Reference proteome</keyword>
<name>A0ABT5LSA8_9GAMM</name>
<evidence type="ECO:0000313" key="1">
    <source>
        <dbReference type="EMBL" id="MDC9595925.1"/>
    </source>
</evidence>
<organism evidence="1 2">
    <name type="scientific">Xenorhabdus anantnagensis</name>
    <dbReference type="NCBI Taxonomy" id="3025875"/>
    <lineage>
        <taxon>Bacteria</taxon>
        <taxon>Pseudomonadati</taxon>
        <taxon>Pseudomonadota</taxon>
        <taxon>Gammaproteobacteria</taxon>
        <taxon>Enterobacterales</taxon>
        <taxon>Morganellaceae</taxon>
        <taxon>Xenorhabdus</taxon>
    </lineage>
</organism>
<proteinExistence type="predicted"/>
<comment type="caution">
    <text evidence="1">The sequence shown here is derived from an EMBL/GenBank/DDBJ whole genome shotgun (WGS) entry which is preliminary data.</text>
</comment>
<dbReference type="EMBL" id="JAQRFN010000003">
    <property type="protein sequence ID" value="MDC9595925.1"/>
    <property type="molecule type" value="Genomic_DNA"/>
</dbReference>
<gene>
    <name evidence="1" type="ORF">PSI14_03330</name>
</gene>
<protein>
    <submittedName>
        <fullName evidence="1">Uncharacterized protein</fullName>
    </submittedName>
</protein>
<dbReference type="Pfam" id="PF10757">
    <property type="entry name" value="YbaJ"/>
    <property type="match status" value="1"/>
</dbReference>
<evidence type="ECO:0000313" key="2">
    <source>
        <dbReference type="Proteomes" id="UP001220225"/>
    </source>
</evidence>
<sequence>MDDYLDETYNLFESNNISFIELTKWQKTKEMNS</sequence>
<reference evidence="1 2" key="1">
    <citation type="submission" date="2023-02" db="EMBL/GenBank/DDBJ databases">
        <title>Entomopathogenic bacteria.</title>
        <authorList>
            <person name="Machado R.A."/>
        </authorList>
    </citation>
    <scope>NUCLEOTIDE SEQUENCE [LARGE SCALE GENOMIC DNA]</scope>
    <source>
        <strain evidence="1 2">XENO-2</strain>
    </source>
</reference>